<keyword evidence="7 17" id="KW-0313">Glucose metabolism</keyword>
<dbReference type="EC" id="2.3.1.54" evidence="4 17"/>
<evidence type="ECO:0000256" key="8">
    <source>
        <dbReference type="ARBA" id="ARBA00022679"/>
    </source>
</evidence>
<dbReference type="Gene3D" id="3.20.70.20">
    <property type="match status" value="1"/>
</dbReference>
<dbReference type="Pfam" id="PF02901">
    <property type="entry name" value="PFL-like"/>
    <property type="match status" value="1"/>
</dbReference>
<dbReference type="GO" id="GO:0005829">
    <property type="term" value="C:cytosol"/>
    <property type="evidence" value="ECO:0007669"/>
    <property type="project" value="TreeGrafter"/>
</dbReference>
<evidence type="ECO:0000256" key="6">
    <source>
        <dbReference type="ARBA" id="ARBA00022490"/>
    </source>
</evidence>
<evidence type="ECO:0000256" key="15">
    <source>
        <dbReference type="PIRSR" id="PIRSR000379-2"/>
    </source>
</evidence>
<comment type="catalytic activity">
    <reaction evidence="13 17">
        <text>formate + acetyl-CoA = pyruvate + CoA</text>
        <dbReference type="Rhea" id="RHEA:11844"/>
        <dbReference type="ChEBI" id="CHEBI:15361"/>
        <dbReference type="ChEBI" id="CHEBI:15740"/>
        <dbReference type="ChEBI" id="CHEBI:57287"/>
        <dbReference type="ChEBI" id="CHEBI:57288"/>
        <dbReference type="EC" id="2.3.1.54"/>
    </reaction>
</comment>
<name>A0A923E9H1_CLOTT</name>
<keyword evidence="9 15" id="KW-0556">Organic radical</keyword>
<evidence type="ECO:0000256" key="10">
    <source>
        <dbReference type="ARBA" id="ARBA00023277"/>
    </source>
</evidence>
<evidence type="ECO:0000256" key="9">
    <source>
        <dbReference type="ARBA" id="ARBA00022818"/>
    </source>
</evidence>
<evidence type="ECO:0000256" key="12">
    <source>
        <dbReference type="ARBA" id="ARBA00031063"/>
    </source>
</evidence>
<evidence type="ECO:0000313" key="20">
    <source>
        <dbReference type="EMBL" id="MBC2396899.1"/>
    </source>
</evidence>
<protein>
    <recommendedName>
        <fullName evidence="5 17">Formate acetyltransferase</fullName>
        <ecNumber evidence="4 17">2.3.1.54</ecNumber>
    </recommendedName>
    <alternativeName>
        <fullName evidence="12 17">Pyruvate formate-lyase</fullName>
    </alternativeName>
</protein>
<dbReference type="Proteomes" id="UP000563151">
    <property type="component" value="Unassembled WGS sequence"/>
</dbReference>
<evidence type="ECO:0000259" key="19">
    <source>
        <dbReference type="PROSITE" id="PS51554"/>
    </source>
</evidence>
<comment type="subcellular location">
    <subcellularLocation>
        <location evidence="1 17">Cytoplasm</location>
    </subcellularLocation>
</comment>
<dbReference type="CDD" id="cd01678">
    <property type="entry name" value="PFL1"/>
    <property type="match status" value="1"/>
</dbReference>
<dbReference type="PROSITE" id="PS00850">
    <property type="entry name" value="GLY_RADICAL_1"/>
    <property type="match status" value="1"/>
</dbReference>
<dbReference type="PIRSF" id="PIRSF000379">
    <property type="entry name" value="For_Ac_trans_1"/>
    <property type="match status" value="1"/>
</dbReference>
<keyword evidence="6 17" id="KW-0963">Cytoplasm</keyword>
<comment type="similarity">
    <text evidence="3 17">Belongs to the glycyl radical enzyme (GRE) family. PFL subfamily.</text>
</comment>
<dbReference type="PROSITE" id="PS51149">
    <property type="entry name" value="GLY_RADICAL_2"/>
    <property type="match status" value="1"/>
</dbReference>
<evidence type="ECO:0000256" key="3">
    <source>
        <dbReference type="ARBA" id="ARBA00008375"/>
    </source>
</evidence>
<proteinExistence type="inferred from homology"/>
<comment type="caution">
    <text evidence="20">The sequence shown here is derived from an EMBL/GenBank/DDBJ whole genome shotgun (WGS) entry which is preliminary data.</text>
</comment>
<keyword evidence="8 17" id="KW-0808">Transferase</keyword>
<dbReference type="NCBIfam" id="TIGR01255">
    <property type="entry name" value="pyr_form_ly_1"/>
    <property type="match status" value="1"/>
</dbReference>
<dbReference type="GO" id="GO:0008861">
    <property type="term" value="F:formate C-acetyltransferase activity"/>
    <property type="evidence" value="ECO:0007669"/>
    <property type="project" value="UniProtKB-UniRule"/>
</dbReference>
<dbReference type="PANTHER" id="PTHR30191:SF0">
    <property type="entry name" value="FORMATE ACETYLTRANSFERASE 1"/>
    <property type="match status" value="1"/>
</dbReference>
<evidence type="ECO:0000256" key="11">
    <source>
        <dbReference type="ARBA" id="ARBA00023315"/>
    </source>
</evidence>
<dbReference type="AlphaFoldDB" id="A0A923E9H1"/>
<evidence type="ECO:0000256" key="13">
    <source>
        <dbReference type="ARBA" id="ARBA00049029"/>
    </source>
</evidence>
<gene>
    <name evidence="20" type="primary">pflB</name>
    <name evidence="20" type="ORF">HGG79_03755</name>
</gene>
<evidence type="ECO:0000256" key="5">
    <source>
        <dbReference type="ARBA" id="ARBA00013897"/>
    </source>
</evidence>
<dbReference type="InterPro" id="IPR005949">
    <property type="entry name" value="Form_AcTrfase"/>
</dbReference>
<evidence type="ECO:0000256" key="16">
    <source>
        <dbReference type="PROSITE-ProRule" id="PRU00493"/>
    </source>
</evidence>
<evidence type="ECO:0000256" key="1">
    <source>
        <dbReference type="ARBA" id="ARBA00004496"/>
    </source>
</evidence>
<keyword evidence="21" id="KW-1185">Reference proteome</keyword>
<keyword evidence="11 17" id="KW-0012">Acyltransferase</keyword>
<evidence type="ECO:0000256" key="17">
    <source>
        <dbReference type="RuleBase" id="RU368075"/>
    </source>
</evidence>
<accession>A0A923E9H1</accession>
<comment type="pathway">
    <text evidence="2 17">Fermentation; pyruvate fermentation; formate from pyruvate: step 1/1.</text>
</comment>
<keyword evidence="10 17" id="KW-0119">Carbohydrate metabolism</keyword>
<dbReference type="PROSITE" id="PS51554">
    <property type="entry name" value="PFL"/>
    <property type="match status" value="1"/>
</dbReference>
<dbReference type="InterPro" id="IPR019777">
    <property type="entry name" value="Form_AcTrfase_GR_CS"/>
</dbReference>
<feature type="active site" description="S-acetylcysteine intermediate" evidence="14">
    <location>
        <position position="405"/>
    </location>
</feature>
<feature type="active site" description="Cysteine radical intermediate" evidence="14">
    <location>
        <position position="406"/>
    </location>
</feature>
<dbReference type="EMBL" id="JAAZWO010000003">
    <property type="protein sequence ID" value="MBC2396899.1"/>
    <property type="molecule type" value="Genomic_DNA"/>
</dbReference>
<dbReference type="Pfam" id="PF01228">
    <property type="entry name" value="Gly_radical"/>
    <property type="match status" value="1"/>
</dbReference>
<dbReference type="InterPro" id="IPR001150">
    <property type="entry name" value="Gly_radical"/>
</dbReference>
<evidence type="ECO:0000256" key="4">
    <source>
        <dbReference type="ARBA" id="ARBA00013214"/>
    </source>
</evidence>
<feature type="domain" description="PFL" evidence="19">
    <location>
        <begin position="1"/>
        <end position="610"/>
    </location>
</feature>
<comment type="subunit">
    <text evidence="17">Homodimer.</text>
</comment>
<dbReference type="PANTHER" id="PTHR30191">
    <property type="entry name" value="FORMATE ACETYLTRANSFERASE"/>
    <property type="match status" value="1"/>
</dbReference>
<evidence type="ECO:0000256" key="7">
    <source>
        <dbReference type="ARBA" id="ARBA00022526"/>
    </source>
</evidence>
<dbReference type="InterPro" id="IPR004184">
    <property type="entry name" value="PFL_dom"/>
</dbReference>
<dbReference type="InterPro" id="IPR050244">
    <property type="entry name" value="Auton_GlycylRad_Cofactor"/>
</dbReference>
<evidence type="ECO:0000256" key="14">
    <source>
        <dbReference type="PIRSR" id="PIRSR000379-1"/>
    </source>
</evidence>
<sequence>MNKQWQGFNEGNWMKCVDVRDFIQKNYVPYYGDDKFLKGISSKTKAVWDISNDLILKELENGILDVDTNTIAGIDSYEPGYIKKDREVIVGLQTDAPLKRIVNPFGGIRMVRQALEEYGYKMNSYIDEVFSKYKKTHNAGVFDAYTDEMRKARSAGVLTGLPDAYGRGRIIGDYRRIALYGIDFLIEEKKRDLDEIKGTMLDEKIRLREEVTEQIRALGKVKNMALSYGIDISKPASNAKEAVQFLYFGYLAGVKENNGAAMSLGRTSTFIDIYIERDIKNNIITEEEAQEIIDQFVIKLRLVRHLRTPEYNELFAGDPTWITESIGGVGIDGRPLVTKNSFRFLHTLKNLTPAPEPNMTVLWSENLPKNFKKFCAKMSILTDSIQYENDDIMRPIYGDDYGIACCVSAMKMGKQMQFFGARCNIAKALLLAINGGIDEKKGMLIVPNIEKIEDQVLDYKKVLVNYHKVLEYLANLYVNTMNTIHFMHDKYAYEASQMALHDTKVERLMAFGIAGLSVAIDSLSAIKYAKVTPIRKDGIAIDFKTEGEFPKYGNDDDRVDTIGIELVKKFSEELKKNPTYRNAKHTLSVLTITSNVMYGKKTGTTPDGRKIGEALAPGANPMHGRDMEGALASLNSVAKIPYAHCEDGVSNTFSIVPDALGMDIENRIDNLVSVMDGYFCQGAHHLNVNVLNRETLIDAMEHPEKYPTLTIRVSGYAVNFNRLSKEQQLEVIRRTFHERM</sequence>
<reference evidence="20 21" key="1">
    <citation type="submission" date="2020-04" db="EMBL/GenBank/DDBJ databases">
        <title>Genomic insights into acetone-butanol-ethanol (ABE) fermentation by sequencing solventogenic clostridia strains.</title>
        <authorList>
            <person name="Brown S."/>
        </authorList>
    </citation>
    <scope>NUCLEOTIDE SEQUENCE [LARGE SCALE GENOMIC DNA]</scope>
    <source>
        <strain evidence="20 21">DJ011</strain>
    </source>
</reference>
<feature type="domain" description="Glycine radical" evidence="18">
    <location>
        <begin position="617"/>
        <end position="740"/>
    </location>
</feature>
<evidence type="ECO:0000256" key="2">
    <source>
        <dbReference type="ARBA" id="ARBA00004809"/>
    </source>
</evidence>
<feature type="modified residue" description="Glycine radical" evidence="15 16">
    <location>
        <position position="715"/>
    </location>
</feature>
<dbReference type="GO" id="GO:0006006">
    <property type="term" value="P:glucose metabolic process"/>
    <property type="evidence" value="ECO:0007669"/>
    <property type="project" value="UniProtKB-UniRule"/>
</dbReference>
<dbReference type="SUPFAM" id="SSF51998">
    <property type="entry name" value="PFL-like glycyl radical enzymes"/>
    <property type="match status" value="1"/>
</dbReference>
<organism evidence="20 21">
    <name type="scientific">Clostridium tetanomorphum</name>
    <dbReference type="NCBI Taxonomy" id="1553"/>
    <lineage>
        <taxon>Bacteria</taxon>
        <taxon>Bacillati</taxon>
        <taxon>Bacillota</taxon>
        <taxon>Clostridia</taxon>
        <taxon>Eubacteriales</taxon>
        <taxon>Clostridiaceae</taxon>
        <taxon>Clostridium</taxon>
    </lineage>
</organism>
<evidence type="ECO:0000313" key="21">
    <source>
        <dbReference type="Proteomes" id="UP000563151"/>
    </source>
</evidence>
<dbReference type="RefSeq" id="WP_173680201.1">
    <property type="nucleotide sequence ID" value="NZ_JAAZWO010000003.1"/>
</dbReference>
<evidence type="ECO:0000259" key="18">
    <source>
        <dbReference type="PROSITE" id="PS51149"/>
    </source>
</evidence>